<sequence>MVFSVAGGMKPGMIIDIENRFYHLLIVGNEQSLWAEDDLDDELLDVANKLEIEQQALQERLLKQQQQKQVFEAVSSQLMATIIDSMQHQFDTVEPLLSHSTVSSQQWLLLEFLQSNTLDLSRLKKVLDKISWLSRDLINLVNSPAFRQSRAQETEVQVSDLKLVLNYIGIEQLKLIIPYYCLRNWLPKKNTSILWTTRKLWRFANVAAIAAKALGEFHEGDISLIYTTTLTNLMGTTVVLGNCAQVFEGIRGKWLREASDSRDKAVHDAVLATEFPSQQVFENVLKHGSKLNWQILEHFEFGNLKFCKVLHEIDQTLEFRKLCTDSALAMKATVYAKTLLMEEQQQLSPQEKQLMFDYYEFSTEELAHLKGKNYRKQNIL</sequence>
<evidence type="ECO:0000313" key="3">
    <source>
        <dbReference type="Proteomes" id="UP000273022"/>
    </source>
</evidence>
<dbReference type="SUPFAM" id="SSF109604">
    <property type="entry name" value="HD-domain/PDEase-like"/>
    <property type="match status" value="1"/>
</dbReference>
<accession>A0A3A6U1H5</accession>
<comment type="caution">
    <text evidence="2">The sequence shown here is derived from an EMBL/GenBank/DDBJ whole genome shotgun (WGS) entry which is preliminary data.</text>
</comment>
<feature type="domain" description="HDOD" evidence="1">
    <location>
        <begin position="109"/>
        <end position="259"/>
    </location>
</feature>
<dbReference type="Proteomes" id="UP000273022">
    <property type="component" value="Unassembled WGS sequence"/>
</dbReference>
<organism evidence="2 3">
    <name type="scientific">Parashewanella spongiae</name>
    <dbReference type="NCBI Taxonomy" id="342950"/>
    <lineage>
        <taxon>Bacteria</taxon>
        <taxon>Pseudomonadati</taxon>
        <taxon>Pseudomonadota</taxon>
        <taxon>Gammaproteobacteria</taxon>
        <taxon>Alteromonadales</taxon>
        <taxon>Shewanellaceae</taxon>
        <taxon>Parashewanella</taxon>
    </lineage>
</organism>
<name>A0A3A6U1H5_9GAMM</name>
<reference evidence="2 3" key="1">
    <citation type="submission" date="2018-09" db="EMBL/GenBank/DDBJ databases">
        <title>Phylogeny of the Shewanellaceae, and recommendation for two new genera, Pseudoshewanella and Parashewanella.</title>
        <authorList>
            <person name="Wang G."/>
        </authorList>
    </citation>
    <scope>NUCLEOTIDE SEQUENCE [LARGE SCALE GENOMIC DNA]</scope>
    <source>
        <strain evidence="2 3">KCTC 22492</strain>
    </source>
</reference>
<dbReference type="AlphaFoldDB" id="A0A3A6U1H5"/>
<evidence type="ECO:0000259" key="1">
    <source>
        <dbReference type="Pfam" id="PF08668"/>
    </source>
</evidence>
<dbReference type="Pfam" id="PF08668">
    <property type="entry name" value="HDOD"/>
    <property type="match status" value="1"/>
</dbReference>
<dbReference type="InterPro" id="IPR013976">
    <property type="entry name" value="HDOD"/>
</dbReference>
<dbReference type="RefSeq" id="WP_121851883.1">
    <property type="nucleotide sequence ID" value="NZ_CP037952.1"/>
</dbReference>
<protein>
    <submittedName>
        <fullName evidence="2">HDOD domain-containing protein</fullName>
    </submittedName>
</protein>
<evidence type="ECO:0000313" key="2">
    <source>
        <dbReference type="EMBL" id="RJY19288.1"/>
    </source>
</evidence>
<dbReference type="Gene3D" id="1.10.3210.10">
    <property type="entry name" value="Hypothetical protein af1432"/>
    <property type="match status" value="1"/>
</dbReference>
<gene>
    <name evidence="2" type="ORF">D5R81_01450</name>
</gene>
<proteinExistence type="predicted"/>
<dbReference type="OrthoDB" id="6233174at2"/>
<keyword evidence="3" id="KW-1185">Reference proteome</keyword>
<dbReference type="EMBL" id="QYYH01000005">
    <property type="protein sequence ID" value="RJY19288.1"/>
    <property type="molecule type" value="Genomic_DNA"/>
</dbReference>